<keyword evidence="4" id="KW-0808">Transferase</keyword>
<evidence type="ECO:0000313" key="5">
    <source>
        <dbReference type="Proteomes" id="UP000566071"/>
    </source>
</evidence>
<dbReference type="Proteomes" id="UP000566071">
    <property type="component" value="Unassembled WGS sequence"/>
</dbReference>
<accession>A0ABX1W2D8</accession>
<dbReference type="InterPro" id="IPR036097">
    <property type="entry name" value="HisK_dim/P_sf"/>
</dbReference>
<organism evidence="4 5">
    <name type="scientific">Mucilaginibacter humi</name>
    <dbReference type="NCBI Taxonomy" id="2732510"/>
    <lineage>
        <taxon>Bacteria</taxon>
        <taxon>Pseudomonadati</taxon>
        <taxon>Bacteroidota</taxon>
        <taxon>Sphingobacteriia</taxon>
        <taxon>Sphingobacteriales</taxon>
        <taxon>Sphingobacteriaceae</taxon>
        <taxon>Mucilaginibacter</taxon>
    </lineage>
</organism>
<evidence type="ECO:0000256" key="2">
    <source>
        <dbReference type="ARBA" id="ARBA00012438"/>
    </source>
</evidence>
<dbReference type="CDD" id="cd00082">
    <property type="entry name" value="HisKA"/>
    <property type="match status" value="1"/>
</dbReference>
<keyword evidence="4" id="KW-0418">Kinase</keyword>
<sequence>MNQLKSSFITPASHEFRTPLSSVLLSATLIERYRNAMKKSRWLNMLQKSNRLCITSKGCWRIFFHLKNWKKV</sequence>
<protein>
    <recommendedName>
        <fullName evidence="2">histidine kinase</fullName>
        <ecNumber evidence="2">2.7.13.3</ecNumber>
    </recommendedName>
</protein>
<feature type="domain" description="Signal transduction histidine kinase dimerisation/phosphoacceptor" evidence="3">
    <location>
        <begin position="5"/>
        <end position="51"/>
    </location>
</feature>
<comment type="catalytic activity">
    <reaction evidence="1">
        <text>ATP + protein L-histidine = ADP + protein N-phospho-L-histidine.</text>
        <dbReference type="EC" id="2.7.13.3"/>
    </reaction>
</comment>
<comment type="caution">
    <text evidence="4">The sequence shown here is derived from an EMBL/GenBank/DDBJ whole genome shotgun (WGS) entry which is preliminary data.</text>
</comment>
<gene>
    <name evidence="4" type="ORF">HK413_02975</name>
</gene>
<evidence type="ECO:0000256" key="1">
    <source>
        <dbReference type="ARBA" id="ARBA00000085"/>
    </source>
</evidence>
<reference evidence="4 5" key="1">
    <citation type="submission" date="2020-05" db="EMBL/GenBank/DDBJ databases">
        <authorList>
            <person name="Khan S.A."/>
            <person name="Jeon C.O."/>
            <person name="Chun B.H."/>
        </authorList>
    </citation>
    <scope>NUCLEOTIDE SEQUENCE [LARGE SCALE GENOMIC DNA]</scope>
    <source>
        <strain evidence="4 5">S1162</strain>
    </source>
</reference>
<dbReference type="GO" id="GO:0016301">
    <property type="term" value="F:kinase activity"/>
    <property type="evidence" value="ECO:0007669"/>
    <property type="project" value="UniProtKB-KW"/>
</dbReference>
<dbReference type="EC" id="2.7.13.3" evidence="2"/>
<dbReference type="Gene3D" id="1.10.287.130">
    <property type="match status" value="1"/>
</dbReference>
<evidence type="ECO:0000259" key="3">
    <source>
        <dbReference type="Pfam" id="PF00512"/>
    </source>
</evidence>
<dbReference type="SUPFAM" id="SSF47384">
    <property type="entry name" value="Homodimeric domain of signal transducing histidine kinase"/>
    <property type="match status" value="1"/>
</dbReference>
<keyword evidence="5" id="KW-1185">Reference proteome</keyword>
<dbReference type="InterPro" id="IPR003661">
    <property type="entry name" value="HisK_dim/P_dom"/>
</dbReference>
<dbReference type="Pfam" id="PF00512">
    <property type="entry name" value="HisKA"/>
    <property type="match status" value="1"/>
</dbReference>
<proteinExistence type="predicted"/>
<evidence type="ECO:0000313" key="4">
    <source>
        <dbReference type="EMBL" id="NNU33379.1"/>
    </source>
</evidence>
<dbReference type="EMBL" id="JABFCR010000009">
    <property type="protein sequence ID" value="NNU33379.1"/>
    <property type="molecule type" value="Genomic_DNA"/>
</dbReference>
<name>A0ABX1W2D8_9SPHI</name>